<dbReference type="Proteomes" id="UP000239089">
    <property type="component" value="Unassembled WGS sequence"/>
</dbReference>
<dbReference type="RefSeq" id="WP_104508550.1">
    <property type="nucleotide sequence ID" value="NZ_JACIGC010000003.1"/>
</dbReference>
<proteinExistence type="predicted"/>
<name>A0A2S6N5F2_9HYPH</name>
<gene>
    <name evidence="1" type="ORF">CCR94_14460</name>
</gene>
<reference evidence="1 2" key="1">
    <citation type="journal article" date="2018" name="Arch. Microbiol.">
        <title>New insights into the metabolic potential of the phototrophic purple bacterium Rhodopila globiformis DSM 161(T) from its draft genome sequence and evidence for a vanadium-dependent nitrogenase.</title>
        <authorList>
            <person name="Imhoff J.F."/>
            <person name="Rahn T."/>
            <person name="Kunzel S."/>
            <person name="Neulinger S.C."/>
        </authorList>
    </citation>
    <scope>NUCLEOTIDE SEQUENCE [LARGE SCALE GENOMIC DNA]</scope>
    <source>
        <strain evidence="1 2">DSM 16996</strain>
    </source>
</reference>
<evidence type="ECO:0000313" key="2">
    <source>
        <dbReference type="Proteomes" id="UP000239089"/>
    </source>
</evidence>
<sequence>MIDNQYGIGFAIHDGVDPRAIRRNEIIGSKKAGVVALLRDRMVSGDLSAPGAARVYRDVDISDNLIS</sequence>
<dbReference type="OrthoDB" id="9788772at2"/>
<accession>A0A2S6N5F2</accession>
<comment type="caution">
    <text evidence="1">The sequence shown here is derived from an EMBL/GenBank/DDBJ whole genome shotgun (WGS) entry which is preliminary data.</text>
</comment>
<protein>
    <submittedName>
        <fullName evidence="1">Uncharacterized protein</fullName>
    </submittedName>
</protein>
<keyword evidence="2" id="KW-1185">Reference proteome</keyword>
<evidence type="ECO:0000313" key="1">
    <source>
        <dbReference type="EMBL" id="PPQ29841.1"/>
    </source>
</evidence>
<organism evidence="1 2">
    <name type="scientific">Rhodoblastus sphagnicola</name>
    <dbReference type="NCBI Taxonomy" id="333368"/>
    <lineage>
        <taxon>Bacteria</taxon>
        <taxon>Pseudomonadati</taxon>
        <taxon>Pseudomonadota</taxon>
        <taxon>Alphaproteobacteria</taxon>
        <taxon>Hyphomicrobiales</taxon>
        <taxon>Rhodoblastaceae</taxon>
        <taxon>Rhodoblastus</taxon>
    </lineage>
</organism>
<dbReference type="EMBL" id="NHSJ01000087">
    <property type="protein sequence ID" value="PPQ29841.1"/>
    <property type="molecule type" value="Genomic_DNA"/>
</dbReference>
<dbReference type="AlphaFoldDB" id="A0A2S6N5F2"/>